<dbReference type="OrthoDB" id="9979246at2759"/>
<reference evidence="8" key="1">
    <citation type="submission" date="2020-10" db="EMBL/GenBank/DDBJ databases">
        <authorList>
            <person name="Kikuchi T."/>
        </authorList>
    </citation>
    <scope>NUCLEOTIDE SEQUENCE</scope>
    <source>
        <strain evidence="8">NKZ352</strain>
    </source>
</reference>
<dbReference type="InterPro" id="IPR000340">
    <property type="entry name" value="Dual-sp_phosphatase_cat-dom"/>
</dbReference>
<evidence type="ECO:0000256" key="3">
    <source>
        <dbReference type="ARBA" id="ARBA00022912"/>
    </source>
</evidence>
<comment type="catalytic activity">
    <reaction evidence="5">
        <text>O-phospho-L-threonyl-[protein] + H2O = L-threonyl-[protein] + phosphate</text>
        <dbReference type="Rhea" id="RHEA:47004"/>
        <dbReference type="Rhea" id="RHEA-COMP:11060"/>
        <dbReference type="Rhea" id="RHEA-COMP:11605"/>
        <dbReference type="ChEBI" id="CHEBI:15377"/>
        <dbReference type="ChEBI" id="CHEBI:30013"/>
        <dbReference type="ChEBI" id="CHEBI:43474"/>
        <dbReference type="ChEBI" id="CHEBI:61977"/>
        <dbReference type="EC" id="3.1.3.16"/>
    </reaction>
</comment>
<accession>A0A8S1H4C2</accession>
<evidence type="ECO:0000259" key="6">
    <source>
        <dbReference type="PROSITE" id="PS50054"/>
    </source>
</evidence>
<dbReference type="GO" id="GO:0007165">
    <property type="term" value="P:signal transduction"/>
    <property type="evidence" value="ECO:0007669"/>
    <property type="project" value="TreeGrafter"/>
</dbReference>
<dbReference type="AlphaFoldDB" id="A0A8S1H4C2"/>
<dbReference type="InterPro" id="IPR003595">
    <property type="entry name" value="Tyr_Pase_cat"/>
</dbReference>
<evidence type="ECO:0000313" key="9">
    <source>
        <dbReference type="Proteomes" id="UP000835052"/>
    </source>
</evidence>
<dbReference type="PANTHER" id="PTHR45948:SF2">
    <property type="entry name" value="DUAL SPECIFICITY PROTEIN PHOSPHATASE"/>
    <property type="match status" value="1"/>
</dbReference>
<comment type="similarity">
    <text evidence="1">Belongs to the protein-tyrosine phosphatase family. Non-receptor class dual specificity subfamily.</text>
</comment>
<evidence type="ECO:0000256" key="5">
    <source>
        <dbReference type="ARBA" id="ARBA00048336"/>
    </source>
</evidence>
<dbReference type="PROSITE" id="PS50054">
    <property type="entry name" value="TYR_PHOSPHATASE_DUAL"/>
    <property type="match status" value="1"/>
</dbReference>
<dbReference type="GO" id="GO:0004722">
    <property type="term" value="F:protein serine/threonine phosphatase activity"/>
    <property type="evidence" value="ECO:0007669"/>
    <property type="project" value="UniProtKB-EC"/>
</dbReference>
<sequence length="200" mass="22639">MSARVGDDPQNKSIDGVKNFRRRLGTEMTEILPLLYLGSLRDAHDPEQLEKFKIRAILSVHDMPRTSELHQGMTIMQIRISDSSAQRISVHFRDAIQFIHEARMRGDAVLVHCLAGVSRSVALVAAYVCTTLFVVDNFRVLSFIQSRRPVANPNFGFRMQLANFFAKDSPRLERQRLLSSGGKLCADLFKADKVYFANGR</sequence>
<dbReference type="PROSITE" id="PS50056">
    <property type="entry name" value="TYR_PHOSPHATASE_2"/>
    <property type="match status" value="1"/>
</dbReference>
<evidence type="ECO:0000313" key="8">
    <source>
        <dbReference type="EMBL" id="CAD6188250.1"/>
    </source>
</evidence>
<dbReference type="SMART" id="SM00195">
    <property type="entry name" value="DSPc"/>
    <property type="match status" value="1"/>
</dbReference>
<dbReference type="Pfam" id="PF00782">
    <property type="entry name" value="DSPc"/>
    <property type="match status" value="1"/>
</dbReference>
<evidence type="ECO:0000259" key="7">
    <source>
        <dbReference type="PROSITE" id="PS50056"/>
    </source>
</evidence>
<evidence type="ECO:0000256" key="2">
    <source>
        <dbReference type="ARBA" id="ARBA00022801"/>
    </source>
</evidence>
<keyword evidence="9" id="KW-1185">Reference proteome</keyword>
<evidence type="ECO:0000256" key="4">
    <source>
        <dbReference type="ARBA" id="ARBA00047761"/>
    </source>
</evidence>
<name>A0A8S1H4C2_9PELO</name>
<dbReference type="InterPro" id="IPR000387">
    <property type="entry name" value="Tyr_Pase_dom"/>
</dbReference>
<dbReference type="GO" id="GO:0004725">
    <property type="term" value="F:protein tyrosine phosphatase activity"/>
    <property type="evidence" value="ECO:0007669"/>
    <property type="project" value="TreeGrafter"/>
</dbReference>
<dbReference type="InterPro" id="IPR029021">
    <property type="entry name" value="Prot-tyrosine_phosphatase-like"/>
</dbReference>
<dbReference type="GO" id="GO:0005829">
    <property type="term" value="C:cytosol"/>
    <property type="evidence" value="ECO:0007669"/>
    <property type="project" value="TreeGrafter"/>
</dbReference>
<proteinExistence type="inferred from homology"/>
<comment type="catalytic activity">
    <reaction evidence="4">
        <text>O-phospho-L-seryl-[protein] + H2O = L-seryl-[protein] + phosphate</text>
        <dbReference type="Rhea" id="RHEA:20629"/>
        <dbReference type="Rhea" id="RHEA-COMP:9863"/>
        <dbReference type="Rhea" id="RHEA-COMP:11604"/>
        <dbReference type="ChEBI" id="CHEBI:15377"/>
        <dbReference type="ChEBI" id="CHEBI:29999"/>
        <dbReference type="ChEBI" id="CHEBI:43474"/>
        <dbReference type="ChEBI" id="CHEBI:83421"/>
        <dbReference type="EC" id="3.1.3.16"/>
    </reaction>
</comment>
<protein>
    <submittedName>
        <fullName evidence="8">Uncharacterized protein</fullName>
    </submittedName>
</protein>
<organism evidence="8 9">
    <name type="scientific">Caenorhabditis auriculariae</name>
    <dbReference type="NCBI Taxonomy" id="2777116"/>
    <lineage>
        <taxon>Eukaryota</taxon>
        <taxon>Metazoa</taxon>
        <taxon>Ecdysozoa</taxon>
        <taxon>Nematoda</taxon>
        <taxon>Chromadorea</taxon>
        <taxon>Rhabditida</taxon>
        <taxon>Rhabditina</taxon>
        <taxon>Rhabditomorpha</taxon>
        <taxon>Rhabditoidea</taxon>
        <taxon>Rhabditidae</taxon>
        <taxon>Peloderinae</taxon>
        <taxon>Caenorhabditis</taxon>
    </lineage>
</organism>
<keyword evidence="3" id="KW-0904">Protein phosphatase</keyword>
<dbReference type="SUPFAM" id="SSF52799">
    <property type="entry name" value="(Phosphotyrosine protein) phosphatases II"/>
    <property type="match status" value="1"/>
</dbReference>
<dbReference type="PANTHER" id="PTHR45948">
    <property type="entry name" value="DUAL SPECIFICITY PROTEIN PHOSPHATASE DDB_G0269404-RELATED"/>
    <property type="match status" value="1"/>
</dbReference>
<evidence type="ECO:0000256" key="1">
    <source>
        <dbReference type="ARBA" id="ARBA00008601"/>
    </source>
</evidence>
<dbReference type="Proteomes" id="UP000835052">
    <property type="component" value="Unassembled WGS sequence"/>
</dbReference>
<comment type="caution">
    <text evidence="8">The sequence shown here is derived from an EMBL/GenBank/DDBJ whole genome shotgun (WGS) entry which is preliminary data.</text>
</comment>
<dbReference type="InterPro" id="IPR020422">
    <property type="entry name" value="TYR_PHOSPHATASE_DUAL_dom"/>
</dbReference>
<feature type="domain" description="Tyrosine specific protein phosphatases" evidence="7">
    <location>
        <begin position="90"/>
        <end position="149"/>
    </location>
</feature>
<dbReference type="SMART" id="SM00404">
    <property type="entry name" value="PTPc_motif"/>
    <property type="match status" value="1"/>
</dbReference>
<gene>
    <name evidence="8" type="ORF">CAUJ_LOCUS4169</name>
</gene>
<dbReference type="Gene3D" id="3.90.190.10">
    <property type="entry name" value="Protein tyrosine phosphatase superfamily"/>
    <property type="match status" value="1"/>
</dbReference>
<feature type="domain" description="Tyrosine-protein phosphatase" evidence="6">
    <location>
        <begin position="27"/>
        <end position="170"/>
    </location>
</feature>
<keyword evidence="2" id="KW-0378">Hydrolase</keyword>
<dbReference type="EMBL" id="CAJGYM010000008">
    <property type="protein sequence ID" value="CAD6188250.1"/>
    <property type="molecule type" value="Genomic_DNA"/>
</dbReference>